<dbReference type="SMART" id="SM01158">
    <property type="entry name" value="DUF1741"/>
    <property type="match status" value="1"/>
</dbReference>
<sequence>MTMEKKLKKLNTSWKKLTKVSNMSYRRKSATESKPQLKEKVVQIYESIFRGDDISKEKDNFWEDFFLLKPKVSYIETEIEKLTAIQLVSLQDNIRLFFNKCIEIFDSQHKLRIIFSLKTLTSLIGSFYKKYRIDPTFEFLSVLIVPKDMDNIFEVLLGKCNIMLREQECVIIKDLCLQFLLTIVTGTDNLNENPALCHLMTNSVFEPLTEGISNNVYQTYQGYDSILLMALLMNVETAKKTNPYIVKLSLLDKEDTLKGYSQIIRWSLEEICQQYKSEEIAQYSNNTWFSTITSVVSNMLFVPDPSEKNNIKIPQEIRSMSGILIALYKAVHYNRNFMTVLTNFHVSVNYESHPSVMQQTHPVNNSSDLKLPKNNQFSNLLVTFFQYCSIIMQDTKTEENSNNSMLCFVILSSITNDQFANSLMHDINLQFKVDLYRIPTRRYMFIPDKSPKPLAAALLDLMIEFILGHMMKKLPLDQYIKCVSIIHRIICYQKRNSVRLCYNWKYLWNSLITLLKFLMTYEHQLSQDINIYDLGIQVVNIFNLFITYGDMLLPSPSSYDELYYEIIRMHTVFDNLYVLSSRNSTAANEHKYSATKLSNSLINIRAIINHYIPKIDNYLEKNSVTTPIGEDILEIVRNNYDTLTLKLLDCLGNFESNKANHDLTSSPLIKLMVSKVVKDTRQSLKHSTLDLQQILQNVSLYTNLS</sequence>
<dbReference type="InterPro" id="IPR039868">
    <property type="entry name" value="ARMD3-like"/>
</dbReference>
<organism evidence="6 7">
    <name type="scientific">Cinara cedri</name>
    <dbReference type="NCBI Taxonomy" id="506608"/>
    <lineage>
        <taxon>Eukaryota</taxon>
        <taxon>Metazoa</taxon>
        <taxon>Ecdysozoa</taxon>
        <taxon>Arthropoda</taxon>
        <taxon>Hexapoda</taxon>
        <taxon>Insecta</taxon>
        <taxon>Pterygota</taxon>
        <taxon>Neoptera</taxon>
        <taxon>Paraneoptera</taxon>
        <taxon>Hemiptera</taxon>
        <taxon>Sternorrhyncha</taxon>
        <taxon>Aphidomorpha</taxon>
        <taxon>Aphidoidea</taxon>
        <taxon>Aphididae</taxon>
        <taxon>Lachninae</taxon>
        <taxon>Cinara</taxon>
    </lineage>
</organism>
<dbReference type="Pfam" id="PF08427">
    <property type="entry name" value="ARMH3_C"/>
    <property type="match status" value="1"/>
</dbReference>
<proteinExistence type="predicted"/>
<dbReference type="GO" id="GO:0005829">
    <property type="term" value="C:cytosol"/>
    <property type="evidence" value="ECO:0007669"/>
    <property type="project" value="TreeGrafter"/>
</dbReference>
<dbReference type="OrthoDB" id="2012278at2759"/>
<comment type="subcellular location">
    <subcellularLocation>
        <location evidence="1">Membrane</location>
    </subcellularLocation>
</comment>
<keyword evidence="7" id="KW-1185">Reference proteome</keyword>
<dbReference type="PANTHER" id="PTHR13608">
    <property type="entry name" value="ARMADILLO-LIKE HELICAL DOMAIN-CONTAINING PROTEIN 3"/>
    <property type="match status" value="1"/>
</dbReference>
<evidence type="ECO:0000256" key="4">
    <source>
        <dbReference type="ARBA" id="ARBA00023136"/>
    </source>
</evidence>
<protein>
    <recommendedName>
        <fullName evidence="5">Armadillo-like helical domain-containing protein</fullName>
    </recommendedName>
</protein>
<dbReference type="Proteomes" id="UP000325440">
    <property type="component" value="Unassembled WGS sequence"/>
</dbReference>
<evidence type="ECO:0000256" key="1">
    <source>
        <dbReference type="ARBA" id="ARBA00004370"/>
    </source>
</evidence>
<evidence type="ECO:0000256" key="3">
    <source>
        <dbReference type="ARBA" id="ARBA00022989"/>
    </source>
</evidence>
<evidence type="ECO:0000313" key="7">
    <source>
        <dbReference type="Proteomes" id="UP000325440"/>
    </source>
</evidence>
<evidence type="ECO:0000313" key="6">
    <source>
        <dbReference type="EMBL" id="VVC25290.1"/>
    </source>
</evidence>
<keyword evidence="4" id="KW-0472">Membrane</keyword>
<dbReference type="GO" id="GO:0016020">
    <property type="term" value="C:membrane"/>
    <property type="evidence" value="ECO:0007669"/>
    <property type="project" value="UniProtKB-SubCell"/>
</dbReference>
<dbReference type="PANTHER" id="PTHR13608:SF3">
    <property type="entry name" value="ARMADILLO-LIKE HELICAL DOMAIN-CONTAINING PROTEIN 3"/>
    <property type="match status" value="1"/>
</dbReference>
<keyword evidence="2" id="KW-0812">Transmembrane</keyword>
<keyword evidence="3" id="KW-1133">Transmembrane helix</keyword>
<reference evidence="6 7" key="1">
    <citation type="submission" date="2019-08" db="EMBL/GenBank/DDBJ databases">
        <authorList>
            <person name="Alioto T."/>
            <person name="Alioto T."/>
            <person name="Gomez Garrido J."/>
        </authorList>
    </citation>
    <scope>NUCLEOTIDE SEQUENCE [LARGE SCALE GENOMIC DNA]</scope>
</reference>
<dbReference type="EMBL" id="CABPRJ010000011">
    <property type="protein sequence ID" value="VVC25290.1"/>
    <property type="molecule type" value="Genomic_DNA"/>
</dbReference>
<dbReference type="AlphaFoldDB" id="A0A5E4M3C6"/>
<feature type="domain" description="Armadillo-like helical" evidence="5">
    <location>
        <begin position="447"/>
        <end position="684"/>
    </location>
</feature>
<name>A0A5E4M3C6_9HEMI</name>
<gene>
    <name evidence="6" type="ORF">CINCED_3A015664</name>
</gene>
<dbReference type="InterPro" id="IPR013636">
    <property type="entry name" value="ARMH3_C"/>
</dbReference>
<accession>A0A5E4M3C6</accession>
<evidence type="ECO:0000259" key="5">
    <source>
        <dbReference type="SMART" id="SM01158"/>
    </source>
</evidence>
<evidence type="ECO:0000256" key="2">
    <source>
        <dbReference type="ARBA" id="ARBA00022692"/>
    </source>
</evidence>